<comment type="similarity">
    <text evidence="2 9">Belongs to the type IB topoisomerase family.</text>
</comment>
<feature type="active site" description="O-(3'-phospho-DNA)-tyrosine intermediate" evidence="9">
    <location>
        <position position="521"/>
    </location>
</feature>
<dbReference type="InterPro" id="IPR013034">
    <property type="entry name" value="DNA_topo_DNA_db_N_dom1"/>
</dbReference>
<dbReference type="InterPro" id="IPR001631">
    <property type="entry name" value="TopoI"/>
</dbReference>
<dbReference type="InterPro" id="IPR051062">
    <property type="entry name" value="Topoisomerase_IB"/>
</dbReference>
<dbReference type="InterPro" id="IPR014711">
    <property type="entry name" value="TopoI_cat_a-hlx-sub_euk"/>
</dbReference>
<dbReference type="InterPro" id="IPR014727">
    <property type="entry name" value="TopoI_cat_a/b-sub_euk"/>
</dbReference>
<dbReference type="InterPro" id="IPR008336">
    <property type="entry name" value="TopoI_DNA-bd_euk"/>
</dbReference>
<evidence type="ECO:0000256" key="9">
    <source>
        <dbReference type="PROSITE-ProRule" id="PRU01382"/>
    </source>
</evidence>
<feature type="coiled-coil region" evidence="10">
    <location>
        <begin position="461"/>
        <end position="509"/>
    </location>
</feature>
<dbReference type="InterPro" id="IPR013499">
    <property type="entry name" value="TopoI_euk"/>
</dbReference>
<dbReference type="Pfam" id="PF01028">
    <property type="entry name" value="Topoisom_I"/>
    <property type="match status" value="1"/>
</dbReference>
<dbReference type="EMBL" id="MT418680">
    <property type="protein sequence ID" value="QKF94747.1"/>
    <property type="molecule type" value="Genomic_DNA"/>
</dbReference>
<dbReference type="InterPro" id="IPR013030">
    <property type="entry name" value="DNA_topo_DNA_db_N_dom2"/>
</dbReference>
<dbReference type="GO" id="GO:0006265">
    <property type="term" value="P:DNA topological change"/>
    <property type="evidence" value="ECO:0007669"/>
    <property type="project" value="UniProtKB-UniRule"/>
</dbReference>
<evidence type="ECO:0000313" key="13">
    <source>
        <dbReference type="Proteomes" id="UP001162001"/>
    </source>
</evidence>
<keyword evidence="5 9" id="KW-0799">Topoisomerase</keyword>
<dbReference type="Pfam" id="PF02919">
    <property type="entry name" value="Topoisom_I_N"/>
    <property type="match status" value="1"/>
</dbReference>
<dbReference type="PROSITE" id="PS00176">
    <property type="entry name" value="TOPO_IB_1"/>
    <property type="match status" value="1"/>
</dbReference>
<dbReference type="SUPFAM" id="SSF56349">
    <property type="entry name" value="DNA breaking-rejoining enzymes"/>
    <property type="match status" value="1"/>
</dbReference>
<dbReference type="Gene3D" id="3.90.15.10">
    <property type="entry name" value="Topoisomerase I, Chain A, domain 3"/>
    <property type="match status" value="1"/>
</dbReference>
<keyword evidence="6 9" id="KW-0238">DNA-binding</keyword>
<dbReference type="Proteomes" id="UP001162001">
    <property type="component" value="Segment"/>
</dbReference>
<evidence type="ECO:0000256" key="10">
    <source>
        <dbReference type="SAM" id="Coils"/>
    </source>
</evidence>
<proteinExistence type="inferred from homology"/>
<dbReference type="InterPro" id="IPR018521">
    <property type="entry name" value="TopoIB_AS"/>
</dbReference>
<dbReference type="PRINTS" id="PR00416">
    <property type="entry name" value="EUTPISMRASEI"/>
</dbReference>
<evidence type="ECO:0000256" key="2">
    <source>
        <dbReference type="ARBA" id="ARBA00006645"/>
    </source>
</evidence>
<dbReference type="InterPro" id="IPR025834">
    <property type="entry name" value="TopoI_C_dom"/>
</dbReference>
<dbReference type="Gene3D" id="1.10.10.41">
    <property type="entry name" value="Yeast DNA topoisomerase - domain 1"/>
    <property type="match status" value="1"/>
</dbReference>
<dbReference type="GO" id="GO:0003677">
    <property type="term" value="F:DNA binding"/>
    <property type="evidence" value="ECO:0007669"/>
    <property type="project" value="UniProtKB-UniRule"/>
</dbReference>
<dbReference type="SMART" id="SM00435">
    <property type="entry name" value="TOPEUc"/>
    <property type="match status" value="1"/>
</dbReference>
<sequence>MDTRYVLFGYWLERNFEIDKQNSFLKPYDEVNNYNQMGGGKKKKWTTLAHNGVMFPPEYKPHGIPVLYKGEKIKLETEAEEYATLYAKCSDTDYCDNDIFNKNFWEDWSEILGKSHKIQDIENCDFKLIYNHVIDEKQKKKAATVQEKADKELDEKLYKTAIVDGKEQPVGNFRVEPPGIFIGRGCNPKLGKLKRRVYPEDITLNIGRDADVPKAPDGHKWGKIIHDQYVEWLASWKDNITGKLKYVWLGAHSDAKAQSDMKKFDLARKLKKKMKTIREMNEKNLTNQSEKMRQIGTALYFIDNYALRVGNEKGEDQTDTVGVTSLRVEHIELLESNIVKLDFLAKDSVRYNRTLPVSAQVYKNLEEFIKNKKNSAQLFDKITSNDVNKYLQLFMKGLSAKVYRTYNASSLFQKELTKLNKKYTKDTALNILLDEFNKANAKVALLCNHQKNITKNNNEQILKMDEKIKKARAQLRKAKKSSRKSAEKLANIRDKIKKLKAKKDLKIELKNVSLGTSKTNYIDPRITVAFLKRYNVPVEKVFSVALREKFKWAFDVDENWKF</sequence>
<evidence type="ECO:0000256" key="6">
    <source>
        <dbReference type="ARBA" id="ARBA00023125"/>
    </source>
</evidence>
<dbReference type="InterPro" id="IPR011010">
    <property type="entry name" value="DNA_brk_join_enz"/>
</dbReference>
<comment type="catalytic activity">
    <reaction evidence="1 9">
        <text>ATP-independent breakage of single-stranded DNA, followed by passage and rejoining.</text>
        <dbReference type="EC" id="5.6.2.1"/>
    </reaction>
</comment>
<dbReference type="PANTHER" id="PTHR10290:SF3">
    <property type="entry name" value="DNA TOPOISOMERASE 1"/>
    <property type="match status" value="1"/>
</dbReference>
<feature type="domain" description="DNA topoisomerase I eukaryotic-type" evidence="11">
    <location>
        <begin position="180"/>
        <end position="535"/>
    </location>
</feature>
<evidence type="ECO:0000256" key="4">
    <source>
        <dbReference type="ARBA" id="ARBA00019632"/>
    </source>
</evidence>
<keyword evidence="13" id="KW-1185">Reference proteome</keyword>
<dbReference type="PANTHER" id="PTHR10290">
    <property type="entry name" value="DNA TOPOISOMERASE I"/>
    <property type="match status" value="1"/>
</dbReference>
<keyword evidence="7 9" id="KW-0413">Isomerase</keyword>
<evidence type="ECO:0000256" key="8">
    <source>
        <dbReference type="ARBA" id="ARBA00033297"/>
    </source>
</evidence>
<gene>
    <name evidence="12" type="ORF">Fadolivirus_1_1289</name>
</gene>
<dbReference type="EC" id="5.6.2.1" evidence="3"/>
<accession>A0A7D3QV57</accession>
<name>A0A7D3QV57_9VIRU</name>
<dbReference type="Gene3D" id="1.10.132.10">
    <property type="match status" value="1"/>
</dbReference>
<dbReference type="Pfam" id="PF14370">
    <property type="entry name" value="Topo_C_assoc"/>
    <property type="match status" value="1"/>
</dbReference>
<dbReference type="GO" id="GO:0003917">
    <property type="term" value="F:DNA topoisomerase type I (single strand cut, ATP-independent) activity"/>
    <property type="evidence" value="ECO:0007669"/>
    <property type="project" value="UniProtKB-UniRule"/>
</dbReference>
<organism evidence="12 13">
    <name type="scientific">Fadolivirus FV1/VV64</name>
    <dbReference type="NCBI Taxonomy" id="3070911"/>
    <lineage>
        <taxon>Viruses</taxon>
        <taxon>Varidnaviria</taxon>
        <taxon>Bamfordvirae</taxon>
        <taxon>Nucleocytoviricota</taxon>
        <taxon>Megaviricetes</taxon>
        <taxon>Imitervirales</taxon>
        <taxon>Mimiviridae</taxon>
        <taxon>Klosneuvirinae</taxon>
        <taxon>Fadolivirus</taxon>
        <taxon>Fadolivirus algeromassiliense</taxon>
    </lineage>
</organism>
<evidence type="ECO:0000256" key="1">
    <source>
        <dbReference type="ARBA" id="ARBA00000213"/>
    </source>
</evidence>
<evidence type="ECO:0000313" key="12">
    <source>
        <dbReference type="EMBL" id="QKF94747.1"/>
    </source>
</evidence>
<evidence type="ECO:0000256" key="3">
    <source>
        <dbReference type="ARBA" id="ARBA00012891"/>
    </source>
</evidence>
<evidence type="ECO:0000256" key="5">
    <source>
        <dbReference type="ARBA" id="ARBA00023029"/>
    </source>
</evidence>
<evidence type="ECO:0000256" key="7">
    <source>
        <dbReference type="ARBA" id="ARBA00023235"/>
    </source>
</evidence>
<dbReference type="PROSITE" id="PS52038">
    <property type="entry name" value="TOPO_IB_2"/>
    <property type="match status" value="1"/>
</dbReference>
<dbReference type="GO" id="GO:0007059">
    <property type="term" value="P:chromosome segregation"/>
    <property type="evidence" value="ECO:0007669"/>
    <property type="project" value="TreeGrafter"/>
</dbReference>
<protein>
    <recommendedName>
        <fullName evidence="4">DNA topoisomerase 1</fullName>
        <ecNumber evidence="3">5.6.2.1</ecNumber>
    </recommendedName>
    <alternativeName>
        <fullName evidence="8">DNA topoisomerase I</fullName>
    </alternativeName>
</protein>
<reference evidence="12 13" key="1">
    <citation type="submission" date="2020-04" db="EMBL/GenBank/DDBJ databases">
        <title>Advantages and limits of metagenomic assembly and binning of a giant virus.</title>
        <authorList>
            <person name="Schulz F."/>
            <person name="Andreani J."/>
            <person name="Francis R."/>
            <person name="Boudjemaa H."/>
            <person name="Bou Khalil J.Y."/>
            <person name="Lee J."/>
            <person name="La Scola B."/>
            <person name="Woyke T."/>
        </authorList>
    </citation>
    <scope>NUCLEOTIDE SEQUENCE [LARGE SCALE GENOMIC DNA]</scope>
    <source>
        <strain evidence="12 13">FV1/VV64</strain>
    </source>
</reference>
<dbReference type="SUPFAM" id="SSF56741">
    <property type="entry name" value="Eukaryotic DNA topoisomerase I, N-terminal DNA-binding fragment"/>
    <property type="match status" value="1"/>
</dbReference>
<dbReference type="GO" id="GO:0006260">
    <property type="term" value="P:DNA replication"/>
    <property type="evidence" value="ECO:0007669"/>
    <property type="project" value="TreeGrafter"/>
</dbReference>
<dbReference type="Gene3D" id="2.170.11.10">
    <property type="entry name" value="DNA Topoisomerase I, domain 2"/>
    <property type="match status" value="1"/>
</dbReference>
<keyword evidence="10" id="KW-0175">Coiled coil</keyword>
<dbReference type="InterPro" id="IPR036202">
    <property type="entry name" value="TopoI_DNA-bd_euk_N_sf"/>
</dbReference>
<dbReference type="InterPro" id="IPR013500">
    <property type="entry name" value="TopoI_cat_euk"/>
</dbReference>
<evidence type="ECO:0000259" key="11">
    <source>
        <dbReference type="SMART" id="SM00435"/>
    </source>
</evidence>